<feature type="transmembrane region" description="Helical" evidence="8">
    <location>
        <begin position="187"/>
        <end position="209"/>
    </location>
</feature>
<keyword evidence="7 8" id="KW-0472">Membrane</keyword>
<sequence length="281" mass="31772">MIRYKIKNHSFNWGLIVTYLVLIIMVVIVFYPIAWIVSSSLNPGRSLSGSQLIPRNPTLNHYRILFTETNYLLWYKNTLKIAVINSAVSVVLTTMTAYAFSRFRFWGRKVAMMTFLIIQMFPGAMGMIAIYVLLLRLNLLDSHLGLILVYAGGQIPFNTWIMKGYLDTIPKSIEEAAYIDGAGHLTVFYRIMLPLALPIISVVALFNFFGPMFDYILPRIVLRSPSNYTLALGLHQFVSHQFANNFTRFAAGAVLVAFPIAIVYLMLQKLLISGLTRGATK</sequence>
<keyword evidence="3" id="KW-1003">Cell membrane</keyword>
<keyword evidence="6 8" id="KW-1133">Transmembrane helix</keyword>
<dbReference type="Gene3D" id="1.10.3720.10">
    <property type="entry name" value="MetI-like"/>
    <property type="match status" value="1"/>
</dbReference>
<dbReference type="AlphaFoldDB" id="A0A1H9ZR03"/>
<feature type="transmembrane region" description="Helical" evidence="8">
    <location>
        <begin position="81"/>
        <end position="100"/>
    </location>
</feature>
<dbReference type="FunFam" id="1.10.3720.10:FF:000034">
    <property type="entry name" value="Sugar ABC transporter permease"/>
    <property type="match status" value="1"/>
</dbReference>
<reference evidence="11" key="1">
    <citation type="submission" date="2016-10" db="EMBL/GenBank/DDBJ databases">
        <authorList>
            <person name="Varghese N."/>
            <person name="Submissions S."/>
        </authorList>
    </citation>
    <scope>NUCLEOTIDE SEQUENCE [LARGE SCALE GENOMIC DNA]</scope>
    <source>
        <strain evidence="11">DSM 13577</strain>
    </source>
</reference>
<comment type="similarity">
    <text evidence="8">Belongs to the binding-protein-dependent transport system permease family.</text>
</comment>
<keyword evidence="5 8" id="KW-0812">Transmembrane</keyword>
<dbReference type="InterPro" id="IPR050901">
    <property type="entry name" value="BP-dep_ABC_trans_perm"/>
</dbReference>
<evidence type="ECO:0000313" key="11">
    <source>
        <dbReference type="Proteomes" id="UP000243819"/>
    </source>
</evidence>
<evidence type="ECO:0000256" key="5">
    <source>
        <dbReference type="ARBA" id="ARBA00022692"/>
    </source>
</evidence>
<dbReference type="Pfam" id="PF00528">
    <property type="entry name" value="BPD_transp_1"/>
    <property type="match status" value="1"/>
</dbReference>
<dbReference type="EMBL" id="FOIF01000012">
    <property type="protein sequence ID" value="SES84041.1"/>
    <property type="molecule type" value="Genomic_DNA"/>
</dbReference>
<feature type="transmembrane region" description="Helical" evidence="8">
    <location>
        <begin position="249"/>
        <end position="267"/>
    </location>
</feature>
<organism evidence="10 11">
    <name type="scientific">Anaerobranca gottschalkii DSM 13577</name>
    <dbReference type="NCBI Taxonomy" id="1120990"/>
    <lineage>
        <taxon>Bacteria</taxon>
        <taxon>Bacillati</taxon>
        <taxon>Bacillota</taxon>
        <taxon>Clostridia</taxon>
        <taxon>Eubacteriales</taxon>
        <taxon>Proteinivoracaceae</taxon>
        <taxon>Anaerobranca</taxon>
    </lineage>
</organism>
<dbReference type="Proteomes" id="UP000243819">
    <property type="component" value="Unassembled WGS sequence"/>
</dbReference>
<evidence type="ECO:0000256" key="1">
    <source>
        <dbReference type="ARBA" id="ARBA00004651"/>
    </source>
</evidence>
<gene>
    <name evidence="10" type="ORF">SAMN03080614_101217</name>
</gene>
<evidence type="ECO:0000259" key="9">
    <source>
        <dbReference type="PROSITE" id="PS50928"/>
    </source>
</evidence>
<evidence type="ECO:0000313" key="10">
    <source>
        <dbReference type="EMBL" id="SES84041.1"/>
    </source>
</evidence>
<dbReference type="InterPro" id="IPR035906">
    <property type="entry name" value="MetI-like_sf"/>
</dbReference>
<feature type="domain" description="ABC transmembrane type-1" evidence="9">
    <location>
        <begin position="75"/>
        <end position="267"/>
    </location>
</feature>
<name>A0A1H9ZR03_9FIRM</name>
<proteinExistence type="inferred from homology"/>
<dbReference type="PROSITE" id="PS50928">
    <property type="entry name" value="ABC_TM1"/>
    <property type="match status" value="1"/>
</dbReference>
<feature type="transmembrane region" description="Helical" evidence="8">
    <location>
        <begin position="112"/>
        <end position="134"/>
    </location>
</feature>
<dbReference type="GO" id="GO:0005886">
    <property type="term" value="C:plasma membrane"/>
    <property type="evidence" value="ECO:0007669"/>
    <property type="project" value="UniProtKB-SubCell"/>
</dbReference>
<keyword evidence="4" id="KW-0762">Sugar transport</keyword>
<dbReference type="GO" id="GO:0015423">
    <property type="term" value="F:ABC-type maltose transporter activity"/>
    <property type="evidence" value="ECO:0007669"/>
    <property type="project" value="TreeGrafter"/>
</dbReference>
<keyword evidence="2 8" id="KW-0813">Transport</keyword>
<evidence type="ECO:0000256" key="8">
    <source>
        <dbReference type="RuleBase" id="RU363032"/>
    </source>
</evidence>
<evidence type="ECO:0000256" key="4">
    <source>
        <dbReference type="ARBA" id="ARBA00022597"/>
    </source>
</evidence>
<dbReference type="PANTHER" id="PTHR32243:SF34">
    <property type="entry name" value="GALACTOOLIGOSACCHARIDES TRANSPORT SYSTEM PERMEASE PROTEIN GANQ"/>
    <property type="match status" value="1"/>
</dbReference>
<dbReference type="STRING" id="1120990.SAMN03080614_101217"/>
<protein>
    <submittedName>
        <fullName evidence="10">Carbohydrate ABC transporter membrane protein 2, CUT1 family (TC 3.A.1.1.-)</fullName>
    </submittedName>
</protein>
<feature type="transmembrane region" description="Helical" evidence="8">
    <location>
        <begin position="12"/>
        <end position="37"/>
    </location>
</feature>
<evidence type="ECO:0000256" key="3">
    <source>
        <dbReference type="ARBA" id="ARBA00022475"/>
    </source>
</evidence>
<comment type="subcellular location">
    <subcellularLocation>
        <location evidence="1 8">Cell membrane</location>
        <topology evidence="1 8">Multi-pass membrane protein</topology>
    </subcellularLocation>
</comment>
<dbReference type="GO" id="GO:0042956">
    <property type="term" value="P:maltodextrin transmembrane transport"/>
    <property type="evidence" value="ECO:0007669"/>
    <property type="project" value="TreeGrafter"/>
</dbReference>
<dbReference type="OrthoDB" id="9794684at2"/>
<evidence type="ECO:0000256" key="7">
    <source>
        <dbReference type="ARBA" id="ARBA00023136"/>
    </source>
</evidence>
<keyword evidence="11" id="KW-1185">Reference proteome</keyword>
<evidence type="ECO:0000256" key="6">
    <source>
        <dbReference type="ARBA" id="ARBA00022989"/>
    </source>
</evidence>
<accession>A0A1H9ZR03</accession>
<feature type="transmembrane region" description="Helical" evidence="8">
    <location>
        <begin position="146"/>
        <end position="166"/>
    </location>
</feature>
<dbReference type="RefSeq" id="WP_091349763.1">
    <property type="nucleotide sequence ID" value="NZ_FOIF01000012.1"/>
</dbReference>
<dbReference type="PANTHER" id="PTHR32243">
    <property type="entry name" value="MALTOSE TRANSPORT SYSTEM PERMEASE-RELATED"/>
    <property type="match status" value="1"/>
</dbReference>
<dbReference type="InterPro" id="IPR000515">
    <property type="entry name" value="MetI-like"/>
</dbReference>
<dbReference type="SUPFAM" id="SSF161098">
    <property type="entry name" value="MetI-like"/>
    <property type="match status" value="1"/>
</dbReference>
<dbReference type="CDD" id="cd06261">
    <property type="entry name" value="TM_PBP2"/>
    <property type="match status" value="1"/>
</dbReference>
<evidence type="ECO:0000256" key="2">
    <source>
        <dbReference type="ARBA" id="ARBA00022448"/>
    </source>
</evidence>